<protein>
    <recommendedName>
        <fullName evidence="3">Tail assembly chaperone</fullName>
    </recommendedName>
</protein>
<evidence type="ECO:0008006" key="3">
    <source>
        <dbReference type="Google" id="ProtNLM"/>
    </source>
</evidence>
<dbReference type="GeneID" id="79585585"/>
<reference evidence="1 2" key="1">
    <citation type="submission" date="2019-11" db="EMBL/GenBank/DDBJ databases">
        <authorList>
            <person name="Hylling O."/>
            <person name="Hansen L.H."/>
            <person name="Johansen A."/>
        </authorList>
    </citation>
    <scope>NUCLEOTIDE SEQUENCE [LARGE SCALE GENOMIC DNA]</scope>
</reference>
<dbReference type="RefSeq" id="YP_010738219.1">
    <property type="nucleotide sequence ID" value="NC_073024.1"/>
</dbReference>
<dbReference type="KEGG" id="vg:79585585"/>
<proteinExistence type="predicted"/>
<dbReference type="Proteomes" id="UP000501971">
    <property type="component" value="Segment"/>
</dbReference>
<keyword evidence="2" id="KW-1185">Reference proteome</keyword>
<sequence length="148" mass="16901">MSLRKIYATDKAKETSGVRLEVGMNDFNGKPMAITVSRMSRNNQKYQQAFTDKFDPHMTAIQADAMDEMLARKLVRELFVDEILHGVENVPLSDLTGDEADNEKVMEYTRENVLALFEKYPDVFDDWEARAKKASNFREAARDKASGN</sequence>
<dbReference type="EMBL" id="MN734439">
    <property type="protein sequence ID" value="QJD54513.1"/>
    <property type="molecule type" value="Genomic_DNA"/>
</dbReference>
<organism evidence="1 2">
    <name type="scientific">Sphingomonas phage Kharn</name>
    <dbReference type="NCBI Taxonomy" id="2686312"/>
    <lineage>
        <taxon>Viruses</taxon>
        <taxon>Duplodnaviria</taxon>
        <taxon>Heunggongvirae</taxon>
        <taxon>Uroviricota</taxon>
        <taxon>Caudoviricetes</taxon>
        <taxon>Johnpaulvirinae</taxon>
        <taxon>Kharnvirus</taxon>
        <taxon>Kharnvirus kharn</taxon>
    </lineage>
</organism>
<name>A0A6M3T9Z5_9CAUD</name>
<evidence type="ECO:0000313" key="1">
    <source>
        <dbReference type="EMBL" id="QJD54513.1"/>
    </source>
</evidence>
<evidence type="ECO:0000313" key="2">
    <source>
        <dbReference type="Proteomes" id="UP000501971"/>
    </source>
</evidence>
<accession>A0A6M3T9Z5</accession>